<keyword evidence="2 8" id="KW-0436">Ligase</keyword>
<comment type="subunit">
    <text evidence="8">Tetramer of two alpha and two beta subunits.</text>
</comment>
<evidence type="ECO:0000313" key="10">
    <source>
        <dbReference type="Proteomes" id="UP000730618"/>
    </source>
</evidence>
<name>A0ABM8VIU8_9BACL</name>
<evidence type="ECO:0000256" key="5">
    <source>
        <dbReference type="ARBA" id="ARBA00022917"/>
    </source>
</evidence>
<dbReference type="InterPro" id="IPR015944">
    <property type="entry name" value="Gly-tRNA-synth_bsu"/>
</dbReference>
<comment type="similarity">
    <text evidence="1 8">Belongs to the class-II aminoacyl-tRNA synthetase family.</text>
</comment>
<evidence type="ECO:0000256" key="2">
    <source>
        <dbReference type="ARBA" id="ARBA00022598"/>
    </source>
</evidence>
<comment type="subcellular location">
    <subcellularLocation>
        <location evidence="8">Cytoplasm</location>
    </subcellularLocation>
</comment>
<evidence type="ECO:0000256" key="3">
    <source>
        <dbReference type="ARBA" id="ARBA00022741"/>
    </source>
</evidence>
<dbReference type="HAMAP" id="MF_00255">
    <property type="entry name" value="Gly_tRNA_synth_beta"/>
    <property type="match status" value="1"/>
</dbReference>
<evidence type="ECO:0000256" key="4">
    <source>
        <dbReference type="ARBA" id="ARBA00022840"/>
    </source>
</evidence>
<sequence>MPKDLLLEIGLEEMPARFVRAAMEQLKEKTENWLNDSRLSHGGIKAYATPRRLAVWVKDVSDRQSDINEEVKGPPRRIALNESGELSKAALGFARNQGVEPEALFFRELDRVPYLYARKLGKGFETSLLLPEGLSTLVTSLAFPKNMRWGSHELRFIRPIRWLVALHGSDIVDFEITGVASGNVTRGHRFLGQNAVVGEPSLYVELMRAQHVIADVEERRHLIVSGMEALAAERGWRIDIQKDLLEEVLFLVETPTVLAGLFDPSFLRIPQEVLVTSMREHQRYFPVLDQAGKLQSYFVTVRNGGSQSLDIVAKGNEKVLQARLSDAKFFYEEDQKLVIADALLKLEHIVYHQELGTMADKVRRIRTIADRLAQQLHFNEAVRNDVSRAADICKFDLVTQMVYEFPELQGMMGEDYALLAGEREAVARAVNEHYSPRNAADQPPASVVGAIVGIADKIDTIVGCFSIGMIPTGSQDPYALRRQSAGIVRTLLAHSLELTLPELFRIALDAHAGRGLAREISDIVRDLREFFALRVKNALTEQGIRTDIVDAVLGAGTEDVRRTLLRAEALEAAASGDNKERFRPSLDCFHRVCGLAAKAEGRRVDAGLFADPAESALYETWQAAHAQYMRANAEACMGDALLALSSLCDPVTVFFNSVMVMTEDEALRCNRLALLANVAEDVKSFADFSKIMG</sequence>
<dbReference type="EMBL" id="CAJVCE010000008">
    <property type="protein sequence ID" value="CAG7644517.1"/>
    <property type="molecule type" value="Genomic_DNA"/>
</dbReference>
<dbReference type="RefSeq" id="WP_218099602.1">
    <property type="nucleotide sequence ID" value="NZ_CAJVCE010000008.1"/>
</dbReference>
<evidence type="ECO:0000256" key="8">
    <source>
        <dbReference type="HAMAP-Rule" id="MF_00255"/>
    </source>
</evidence>
<dbReference type="PANTHER" id="PTHR30075">
    <property type="entry name" value="GLYCYL-TRNA SYNTHETASE"/>
    <property type="match status" value="1"/>
</dbReference>
<dbReference type="PANTHER" id="PTHR30075:SF2">
    <property type="entry name" value="GLYCINE--TRNA LIGASE, CHLOROPLASTIC_MITOCHONDRIAL 2"/>
    <property type="match status" value="1"/>
</dbReference>
<comment type="catalytic activity">
    <reaction evidence="7 8">
        <text>tRNA(Gly) + glycine + ATP = glycyl-tRNA(Gly) + AMP + diphosphate</text>
        <dbReference type="Rhea" id="RHEA:16013"/>
        <dbReference type="Rhea" id="RHEA-COMP:9664"/>
        <dbReference type="Rhea" id="RHEA-COMP:9683"/>
        <dbReference type="ChEBI" id="CHEBI:30616"/>
        <dbReference type="ChEBI" id="CHEBI:33019"/>
        <dbReference type="ChEBI" id="CHEBI:57305"/>
        <dbReference type="ChEBI" id="CHEBI:78442"/>
        <dbReference type="ChEBI" id="CHEBI:78522"/>
        <dbReference type="ChEBI" id="CHEBI:456215"/>
        <dbReference type="EC" id="6.1.1.14"/>
    </reaction>
</comment>
<gene>
    <name evidence="8 9" type="primary">glyS</name>
    <name evidence="9" type="ORF">PAECIP111802_03292</name>
</gene>
<keyword evidence="10" id="KW-1185">Reference proteome</keyword>
<comment type="caution">
    <text evidence="9">The sequence shown here is derived from an EMBL/GenBank/DDBJ whole genome shotgun (WGS) entry which is preliminary data.</text>
</comment>
<dbReference type="NCBIfam" id="TIGR00211">
    <property type="entry name" value="glyS"/>
    <property type="match status" value="1"/>
</dbReference>
<proteinExistence type="inferred from homology"/>
<dbReference type="GO" id="GO:0004820">
    <property type="term" value="F:glycine-tRNA ligase activity"/>
    <property type="evidence" value="ECO:0007669"/>
    <property type="project" value="UniProtKB-EC"/>
</dbReference>
<dbReference type="InterPro" id="IPR006194">
    <property type="entry name" value="Gly-tRNA-synth_heterodimer"/>
</dbReference>
<evidence type="ECO:0000256" key="1">
    <source>
        <dbReference type="ARBA" id="ARBA00008226"/>
    </source>
</evidence>
<keyword evidence="5 8" id="KW-0648">Protein biosynthesis</keyword>
<protein>
    <recommendedName>
        <fullName evidence="8">Glycine--tRNA ligase beta subunit</fullName>
        <ecNumber evidence="8">6.1.1.14</ecNumber>
    </recommendedName>
    <alternativeName>
        <fullName evidence="8">Glycyl-tRNA synthetase beta subunit</fullName>
        <shortName evidence="8">GlyRS</shortName>
    </alternativeName>
</protein>
<evidence type="ECO:0000256" key="7">
    <source>
        <dbReference type="ARBA" id="ARBA00047937"/>
    </source>
</evidence>
<evidence type="ECO:0000256" key="6">
    <source>
        <dbReference type="ARBA" id="ARBA00023146"/>
    </source>
</evidence>
<keyword evidence="3 8" id="KW-0547">Nucleotide-binding</keyword>
<accession>A0ABM8VIU8</accession>
<dbReference type="Pfam" id="PF02092">
    <property type="entry name" value="tRNA_synt_2f"/>
    <property type="match status" value="1"/>
</dbReference>
<keyword evidence="6 8" id="KW-0030">Aminoacyl-tRNA synthetase</keyword>
<organism evidence="9 10">
    <name type="scientific">Paenibacillus allorhizosphaerae</name>
    <dbReference type="NCBI Taxonomy" id="2849866"/>
    <lineage>
        <taxon>Bacteria</taxon>
        <taxon>Bacillati</taxon>
        <taxon>Bacillota</taxon>
        <taxon>Bacilli</taxon>
        <taxon>Bacillales</taxon>
        <taxon>Paenibacillaceae</taxon>
        <taxon>Paenibacillus</taxon>
    </lineage>
</organism>
<dbReference type="Proteomes" id="UP000730618">
    <property type="component" value="Unassembled WGS sequence"/>
</dbReference>
<dbReference type="PROSITE" id="PS50861">
    <property type="entry name" value="AA_TRNA_LIGASE_II_GLYAB"/>
    <property type="match status" value="1"/>
</dbReference>
<evidence type="ECO:0000313" key="9">
    <source>
        <dbReference type="EMBL" id="CAG7644517.1"/>
    </source>
</evidence>
<reference evidence="9 10" key="1">
    <citation type="submission" date="2021-06" db="EMBL/GenBank/DDBJ databases">
        <authorList>
            <person name="Criscuolo A."/>
        </authorList>
    </citation>
    <scope>NUCLEOTIDE SEQUENCE [LARGE SCALE GENOMIC DNA]</scope>
    <source>
        <strain evidence="10">CIP 111802</strain>
    </source>
</reference>
<keyword evidence="4 8" id="KW-0067">ATP-binding</keyword>
<dbReference type="EC" id="6.1.1.14" evidence="8"/>
<keyword evidence="8" id="KW-0963">Cytoplasm</keyword>